<dbReference type="EMBL" id="BIFH01000070">
    <property type="protein sequence ID" value="GCE02616.1"/>
    <property type="molecule type" value="Genomic_DNA"/>
</dbReference>
<reference evidence="3 4" key="1">
    <citation type="submission" date="2018-12" db="EMBL/GenBank/DDBJ databases">
        <title>Draft genome sequence of Embleya hyalina NBRC 13850T.</title>
        <authorList>
            <person name="Komaki H."/>
            <person name="Hosoyama A."/>
            <person name="Kimura A."/>
            <person name="Ichikawa N."/>
            <person name="Tamura T."/>
        </authorList>
    </citation>
    <scope>NUCLEOTIDE SEQUENCE [LARGE SCALE GENOMIC DNA]</scope>
    <source>
        <strain evidence="3 4">NBRC 13850</strain>
    </source>
</reference>
<feature type="compositionally biased region" description="Basic and acidic residues" evidence="1">
    <location>
        <begin position="195"/>
        <end position="205"/>
    </location>
</feature>
<proteinExistence type="predicted"/>
<keyword evidence="4" id="KW-1185">Reference proteome</keyword>
<dbReference type="GO" id="GO:0004803">
    <property type="term" value="F:transposase activity"/>
    <property type="evidence" value="ECO:0007669"/>
    <property type="project" value="InterPro"/>
</dbReference>
<feature type="compositionally biased region" description="Low complexity" evidence="1">
    <location>
        <begin position="155"/>
        <end position="173"/>
    </location>
</feature>
<dbReference type="InterPro" id="IPR002525">
    <property type="entry name" value="Transp_IS110-like_N"/>
</dbReference>
<dbReference type="AlphaFoldDB" id="A0A401Z721"/>
<comment type="caution">
    <text evidence="3">The sequence shown here is derived from an EMBL/GenBank/DDBJ whole genome shotgun (WGS) entry which is preliminary data.</text>
</comment>
<dbReference type="PANTHER" id="PTHR33055">
    <property type="entry name" value="TRANSPOSASE FOR INSERTION SEQUENCE ELEMENT IS1111A"/>
    <property type="match status" value="1"/>
</dbReference>
<dbReference type="InterPro" id="IPR047650">
    <property type="entry name" value="Transpos_IS110"/>
</dbReference>
<accession>A0A401Z721</accession>
<feature type="region of interest" description="Disordered" evidence="1">
    <location>
        <begin position="120"/>
        <end position="249"/>
    </location>
</feature>
<evidence type="ECO:0000259" key="2">
    <source>
        <dbReference type="Pfam" id="PF01548"/>
    </source>
</evidence>
<protein>
    <recommendedName>
        <fullName evidence="2">Transposase IS110-like N-terminal domain-containing protein</fullName>
    </recommendedName>
</protein>
<dbReference type="GO" id="GO:0003677">
    <property type="term" value="F:DNA binding"/>
    <property type="evidence" value="ECO:0007669"/>
    <property type="project" value="InterPro"/>
</dbReference>
<evidence type="ECO:0000313" key="3">
    <source>
        <dbReference type="EMBL" id="GCE02616.1"/>
    </source>
</evidence>
<evidence type="ECO:0000313" key="4">
    <source>
        <dbReference type="Proteomes" id="UP000286931"/>
    </source>
</evidence>
<feature type="compositionally biased region" description="Basic residues" evidence="1">
    <location>
        <begin position="206"/>
        <end position="219"/>
    </location>
</feature>
<dbReference type="Pfam" id="PF01548">
    <property type="entry name" value="DEDD_Tnp_IS110"/>
    <property type="match status" value="1"/>
</dbReference>
<dbReference type="GO" id="GO:0006313">
    <property type="term" value="P:DNA transposition"/>
    <property type="evidence" value="ECO:0007669"/>
    <property type="project" value="InterPro"/>
</dbReference>
<feature type="domain" description="Transposase IS110-like N-terminal" evidence="2">
    <location>
        <begin position="1"/>
        <end position="94"/>
    </location>
</feature>
<sequence>MEATSDYWRGVYYVLQPHLSLMLVNPPHLKGICGRKTDPGDAAFLARAGASGMVVASSVPQRDVRELRDPTRRRTGLIRAADWESQRLEKELEDTGMKLSAVLSDITGAGGRAILQPVAGAAPSDATGSSRRPWARVGSRAAGGATGPRCGPRTGSRPGSRAVRAGAGGRIPVPGRGARSVRSPTPARPTSNGCRTDHSDTDVAKSHIHTYRRRRRTPRRASVVSGARSAQSGRPGMRHVKDACRPTPDITHLTSPATWRKRHPHHLDASLESPDNQAFKVKTTSERVFCPDNRVWFRGQGSRACSGWVSRRVMRSFMARWIIASERCGWVS</sequence>
<organism evidence="3 4">
    <name type="scientific">Embleya hyalina</name>
    <dbReference type="NCBI Taxonomy" id="516124"/>
    <lineage>
        <taxon>Bacteria</taxon>
        <taxon>Bacillati</taxon>
        <taxon>Actinomycetota</taxon>
        <taxon>Actinomycetes</taxon>
        <taxon>Kitasatosporales</taxon>
        <taxon>Streptomycetaceae</taxon>
        <taxon>Embleya</taxon>
    </lineage>
</organism>
<name>A0A401Z721_9ACTN</name>
<dbReference type="Proteomes" id="UP000286931">
    <property type="component" value="Unassembled WGS sequence"/>
</dbReference>
<evidence type="ECO:0000256" key="1">
    <source>
        <dbReference type="SAM" id="MobiDB-lite"/>
    </source>
</evidence>
<gene>
    <name evidence="3" type="ORF">EHYA_10393</name>
</gene>